<dbReference type="EMBL" id="CP090958">
    <property type="protein sequence ID" value="WGW12557.1"/>
    <property type="molecule type" value="Genomic_DNA"/>
</dbReference>
<dbReference type="PRINTS" id="PR01001">
    <property type="entry name" value="FADG3PDH"/>
</dbReference>
<evidence type="ECO:0000256" key="5">
    <source>
        <dbReference type="ARBA" id="ARBA00023002"/>
    </source>
</evidence>
<dbReference type="Gene3D" id="3.50.50.60">
    <property type="entry name" value="FAD/NAD(P)-binding domain"/>
    <property type="match status" value="1"/>
</dbReference>
<evidence type="ECO:0000259" key="8">
    <source>
        <dbReference type="Pfam" id="PF01266"/>
    </source>
</evidence>
<dbReference type="InterPro" id="IPR006076">
    <property type="entry name" value="FAD-dep_OxRdtase"/>
</dbReference>
<evidence type="ECO:0000259" key="9">
    <source>
        <dbReference type="Pfam" id="PF16901"/>
    </source>
</evidence>
<dbReference type="PROSITE" id="PS00977">
    <property type="entry name" value="FAD_G3PDH_1"/>
    <property type="match status" value="1"/>
</dbReference>
<evidence type="ECO:0000256" key="3">
    <source>
        <dbReference type="ARBA" id="ARBA00022630"/>
    </source>
</evidence>
<evidence type="ECO:0000256" key="7">
    <source>
        <dbReference type="SAM" id="MobiDB-lite"/>
    </source>
</evidence>
<dbReference type="InterPro" id="IPR036188">
    <property type="entry name" value="FAD/NAD-bd_sf"/>
</dbReference>
<evidence type="ECO:0000256" key="1">
    <source>
        <dbReference type="ARBA" id="ARBA00001974"/>
    </source>
</evidence>
<dbReference type="Gene3D" id="3.30.9.10">
    <property type="entry name" value="D-Amino Acid Oxidase, subunit A, domain 2"/>
    <property type="match status" value="1"/>
</dbReference>
<evidence type="ECO:0000256" key="4">
    <source>
        <dbReference type="ARBA" id="ARBA00022827"/>
    </source>
</evidence>
<feature type="region of interest" description="Disordered" evidence="7">
    <location>
        <begin position="243"/>
        <end position="265"/>
    </location>
</feature>
<dbReference type="RefSeq" id="WP_349639360.1">
    <property type="nucleotide sequence ID" value="NZ_CP090958.1"/>
</dbReference>
<dbReference type="GO" id="GO:0016491">
    <property type="term" value="F:oxidoreductase activity"/>
    <property type="evidence" value="ECO:0007669"/>
    <property type="project" value="UniProtKB-KW"/>
</dbReference>
<comment type="cofactor">
    <cofactor evidence="1 6">
        <name>FAD</name>
        <dbReference type="ChEBI" id="CHEBI:57692"/>
    </cofactor>
</comment>
<dbReference type="Gene3D" id="1.10.8.870">
    <property type="entry name" value="Alpha-glycerophosphate oxidase, cap domain"/>
    <property type="match status" value="1"/>
</dbReference>
<keyword evidence="3 6" id="KW-0285">Flavoprotein</keyword>
<dbReference type="InterPro" id="IPR038299">
    <property type="entry name" value="DAO_C_sf"/>
</dbReference>
<accession>A0ABY8QU49</accession>
<dbReference type="SUPFAM" id="SSF51905">
    <property type="entry name" value="FAD/NAD(P)-binding domain"/>
    <property type="match status" value="1"/>
</dbReference>
<feature type="domain" description="FAD dependent oxidoreductase" evidence="8">
    <location>
        <begin position="25"/>
        <end position="399"/>
    </location>
</feature>
<proteinExistence type="inferred from homology"/>
<dbReference type="Pfam" id="PF01266">
    <property type="entry name" value="DAO"/>
    <property type="match status" value="1"/>
</dbReference>
<dbReference type="Pfam" id="PF16901">
    <property type="entry name" value="DAO_C"/>
    <property type="match status" value="1"/>
</dbReference>
<name>A0ABY8QU49_9MICO</name>
<feature type="domain" description="Alpha-glycerophosphate oxidase C-terminal" evidence="9">
    <location>
        <begin position="421"/>
        <end position="545"/>
    </location>
</feature>
<dbReference type="InterPro" id="IPR031656">
    <property type="entry name" value="DAO_C"/>
</dbReference>
<evidence type="ECO:0000256" key="2">
    <source>
        <dbReference type="ARBA" id="ARBA00007330"/>
    </source>
</evidence>
<protein>
    <recommendedName>
        <fullName evidence="6">Glycerol-3-phosphate dehydrogenase</fullName>
        <ecNumber evidence="6">1.1.5.3</ecNumber>
    </recommendedName>
</protein>
<comment type="similarity">
    <text evidence="2 6">Belongs to the FAD-dependent glycerol-3-phosphate dehydrogenase family.</text>
</comment>
<dbReference type="PANTHER" id="PTHR11985">
    <property type="entry name" value="GLYCEROL-3-PHOSPHATE DEHYDROGENASE"/>
    <property type="match status" value="1"/>
</dbReference>
<dbReference type="EC" id="1.1.5.3" evidence="6"/>
<organism evidence="10 11">
    <name type="scientific">Saxibacter everestensis</name>
    <dbReference type="NCBI Taxonomy" id="2909229"/>
    <lineage>
        <taxon>Bacteria</taxon>
        <taxon>Bacillati</taxon>
        <taxon>Actinomycetota</taxon>
        <taxon>Actinomycetes</taxon>
        <taxon>Micrococcales</taxon>
        <taxon>Brevibacteriaceae</taxon>
        <taxon>Saxibacter</taxon>
    </lineage>
</organism>
<comment type="catalytic activity">
    <reaction evidence="6">
        <text>a quinone + sn-glycerol 3-phosphate = dihydroxyacetone phosphate + a quinol</text>
        <dbReference type="Rhea" id="RHEA:18977"/>
        <dbReference type="ChEBI" id="CHEBI:24646"/>
        <dbReference type="ChEBI" id="CHEBI:57597"/>
        <dbReference type="ChEBI" id="CHEBI:57642"/>
        <dbReference type="ChEBI" id="CHEBI:132124"/>
        <dbReference type="EC" id="1.1.5.3"/>
    </reaction>
</comment>
<dbReference type="PANTHER" id="PTHR11985:SF31">
    <property type="entry name" value="GLYCEROL-3-PHOSPHATE DEHYDROGENASE 2"/>
    <property type="match status" value="1"/>
</dbReference>
<evidence type="ECO:0000256" key="6">
    <source>
        <dbReference type="RuleBase" id="RU361217"/>
    </source>
</evidence>
<reference evidence="10 11" key="1">
    <citation type="submission" date="2023-05" db="EMBL/GenBank/DDBJ databases">
        <title>Lithophilousrod everest ZFBP1038 complete genpme.</title>
        <authorList>
            <person name="Tian M."/>
        </authorList>
    </citation>
    <scope>NUCLEOTIDE SEQUENCE [LARGE SCALE GENOMIC DNA]</scope>
    <source>
        <strain evidence="10 11">ZFBP1038</strain>
    </source>
</reference>
<keyword evidence="4" id="KW-0274">FAD</keyword>
<gene>
    <name evidence="10" type="ORF">LWF01_01965</name>
</gene>
<keyword evidence="11" id="KW-1185">Reference proteome</keyword>
<evidence type="ECO:0000313" key="11">
    <source>
        <dbReference type="Proteomes" id="UP001209083"/>
    </source>
</evidence>
<dbReference type="Proteomes" id="UP001209083">
    <property type="component" value="Chromosome"/>
</dbReference>
<evidence type="ECO:0000313" key="10">
    <source>
        <dbReference type="EMBL" id="WGW12557.1"/>
    </source>
</evidence>
<keyword evidence="5 6" id="KW-0560">Oxidoreductase</keyword>
<feature type="compositionally biased region" description="Low complexity" evidence="7">
    <location>
        <begin position="251"/>
        <end position="264"/>
    </location>
</feature>
<sequence>MKAAALSTDSRTAAIEQMKSGEVLDILVIGGGITGAGATLDAASRGLTVGLLEARDLASGTSSRSSKLIHGGLRYLQMLDFALVREALTERGRLLTTIAPYLVEAVPFIYPFKHKIWERAYVGAGLALYDALSFAGGTSRGVPLHRHLSRRGVHKLFPGLRDDAAIGGIRYYDAKVDDARLVTQLARTSASHGALIATRTQVIGYLSDRGRVTGVRAKDLESGEEFDVRASQVIGATGVWTEETESLPGLPSSTDTSAATSPVSRGLKVRASKGMHIVVSGERIVGNAGIISETEKSVLFIIPWDGYWIIGTTDTDWHHAKAHPVANSADIDYLLDHANQVLQSPLSRDDVIGTYSGLRPLLQPVQNAAKSTAKVSREHTAAQPAPGLTVIAGGKYTTYRVMAEDVVDLALGDEATSRPSLTAQLPIVGAEGFGIRFRQRSRIAHRYGWELHRVNHLLRRYGALIDELLELVDDRPELGEPLDGAEQYLKAEVVYAASHEGAMHLEDVLTRRTRLSYEQRERGMAASADVATLMAGVLGWSDAEKQQELDSYRKRVEAELAAQNQPDDEAATALREAVPEIQPTIGTDVS</sequence>
<dbReference type="InterPro" id="IPR000447">
    <property type="entry name" value="G3P_DH_FAD-dep"/>
</dbReference>
<dbReference type="PROSITE" id="PS00978">
    <property type="entry name" value="FAD_G3PDH_2"/>
    <property type="match status" value="1"/>
</dbReference>